<evidence type="ECO:0000259" key="8">
    <source>
        <dbReference type="PROSITE" id="PS51736"/>
    </source>
</evidence>
<keyword evidence="10" id="KW-1185">Reference proteome</keyword>
<dbReference type="EMBL" id="CP002859">
    <property type="protein sequence ID" value="AEI50275.1"/>
    <property type="molecule type" value="Genomic_DNA"/>
</dbReference>
<dbReference type="PANTHER" id="PTHR30461">
    <property type="entry name" value="DNA-INVERTASE FROM LAMBDOID PROPHAGE"/>
    <property type="match status" value="1"/>
</dbReference>
<feature type="domain" description="Resolvase/invertase-type recombinase catalytic" evidence="8">
    <location>
        <begin position="1"/>
        <end position="134"/>
    </location>
</feature>
<dbReference type="PROSITE" id="PS51736">
    <property type="entry name" value="RECOMBINASES_3"/>
    <property type="match status" value="1"/>
</dbReference>
<reference evidence="9 10" key="2">
    <citation type="journal article" date="2012" name="Stand. Genomic Sci.">
        <title>Complete genome sequence of the aquatic bacterium Runella slithyformis type strain (LSU 4(T)).</title>
        <authorList>
            <person name="Copeland A."/>
            <person name="Zhang X."/>
            <person name="Misra M."/>
            <person name="Lapidus A."/>
            <person name="Nolan M."/>
            <person name="Lucas S."/>
            <person name="Deshpande S."/>
            <person name="Cheng J.F."/>
            <person name="Tapia R."/>
            <person name="Goodwin L.A."/>
            <person name="Pitluck S."/>
            <person name="Liolios K."/>
            <person name="Pagani I."/>
            <person name="Ivanova N."/>
            <person name="Mikhailova N."/>
            <person name="Pati A."/>
            <person name="Chen A."/>
            <person name="Palaniappan K."/>
            <person name="Land M."/>
            <person name="Hauser L."/>
            <person name="Pan C."/>
            <person name="Jeffries C.D."/>
            <person name="Detter J.C."/>
            <person name="Brambilla E.M."/>
            <person name="Rohde M."/>
            <person name="Djao O.D."/>
            <person name="Goker M."/>
            <person name="Sikorski J."/>
            <person name="Tindall B.J."/>
            <person name="Woyke T."/>
            <person name="Bristow J."/>
            <person name="Eisen J.A."/>
            <person name="Markowitz V."/>
            <person name="Hugenholtz P."/>
            <person name="Kyrpides N.C."/>
            <person name="Klenk H.P."/>
            <person name="Mavromatis K."/>
        </authorList>
    </citation>
    <scope>NUCLEOTIDE SEQUENCE [LARGE SCALE GENOMIC DNA]</scope>
    <source>
        <strain evidence="10">ATCC 29530 / DSM 19594 / LMG 11500 / NCIMB 11436 / LSU 4</strain>
    </source>
</reference>
<dbReference type="CDD" id="cd03768">
    <property type="entry name" value="SR_ResInv"/>
    <property type="match status" value="1"/>
</dbReference>
<evidence type="ECO:0000313" key="9">
    <source>
        <dbReference type="EMBL" id="AEI50275.1"/>
    </source>
</evidence>
<dbReference type="RefSeq" id="WP_013929578.1">
    <property type="nucleotide sequence ID" value="NC_015703.1"/>
</dbReference>
<dbReference type="GO" id="GO:0000150">
    <property type="term" value="F:DNA strand exchange activity"/>
    <property type="evidence" value="ECO:0007669"/>
    <property type="project" value="UniProtKB-KW"/>
</dbReference>
<dbReference type="PROSITE" id="PS00397">
    <property type="entry name" value="RECOMBINASES_1"/>
    <property type="match status" value="1"/>
</dbReference>
<keyword evidence="2" id="KW-0229">DNA integration</keyword>
<evidence type="ECO:0000256" key="1">
    <source>
        <dbReference type="ARBA" id="ARBA00009913"/>
    </source>
</evidence>
<keyword evidence="4" id="KW-0238">DNA-binding</keyword>
<evidence type="ECO:0000256" key="2">
    <source>
        <dbReference type="ARBA" id="ARBA00022908"/>
    </source>
</evidence>
<dbReference type="FunFam" id="3.40.50.1390:FF:000001">
    <property type="entry name" value="DNA recombinase"/>
    <property type="match status" value="1"/>
</dbReference>
<proteinExistence type="inferred from homology"/>
<dbReference type="KEGG" id="rsi:Runsl_3919"/>
<dbReference type="GO" id="GO:0003677">
    <property type="term" value="F:DNA binding"/>
    <property type="evidence" value="ECO:0007669"/>
    <property type="project" value="UniProtKB-KW"/>
</dbReference>
<reference evidence="10" key="1">
    <citation type="submission" date="2011-06" db="EMBL/GenBank/DDBJ databases">
        <title>The complete genome of chromosome of Runella slithyformis DSM 19594.</title>
        <authorList>
            <consortium name="US DOE Joint Genome Institute (JGI-PGF)"/>
            <person name="Lucas S."/>
            <person name="Han J."/>
            <person name="Lapidus A."/>
            <person name="Bruce D."/>
            <person name="Goodwin L."/>
            <person name="Pitluck S."/>
            <person name="Peters L."/>
            <person name="Kyrpides N."/>
            <person name="Mavromatis K."/>
            <person name="Ivanova N."/>
            <person name="Ovchinnikova G."/>
            <person name="Zhang X."/>
            <person name="Misra M."/>
            <person name="Detter J.C."/>
            <person name="Tapia R."/>
            <person name="Han C."/>
            <person name="Land M."/>
            <person name="Hauser L."/>
            <person name="Markowitz V."/>
            <person name="Cheng J.-F."/>
            <person name="Hugenholtz P."/>
            <person name="Woyke T."/>
            <person name="Wu D."/>
            <person name="Tindall B."/>
            <person name="Faehrich R."/>
            <person name="Brambilla E."/>
            <person name="Klenk H.-P."/>
            <person name="Eisen J.A."/>
        </authorList>
    </citation>
    <scope>NUCLEOTIDE SEQUENCE [LARGE SCALE GENOMIC DNA]</scope>
    <source>
        <strain evidence="10">ATCC 29530 / DSM 19594 / LMG 11500 / NCIMB 11436 / LSU 4</strain>
    </source>
</reference>
<feature type="active site" description="O-(5'-phospho-DNA)-serine intermediate" evidence="6 7">
    <location>
        <position position="9"/>
    </location>
</feature>
<evidence type="ECO:0000256" key="3">
    <source>
        <dbReference type="ARBA" id="ARBA00023100"/>
    </source>
</evidence>
<dbReference type="PANTHER" id="PTHR30461:SF2">
    <property type="entry name" value="SERINE RECOMBINASE PINE-RELATED"/>
    <property type="match status" value="1"/>
</dbReference>
<dbReference type="Proteomes" id="UP000000493">
    <property type="component" value="Chromosome"/>
</dbReference>
<dbReference type="AlphaFoldDB" id="A0A7U3ZN43"/>
<gene>
    <name evidence="9" type="ordered locus">Runsl_3919</name>
</gene>
<dbReference type="GO" id="GO:0015074">
    <property type="term" value="P:DNA integration"/>
    <property type="evidence" value="ECO:0007669"/>
    <property type="project" value="UniProtKB-KW"/>
</dbReference>
<organism evidence="9 10">
    <name type="scientific">Runella slithyformis (strain ATCC 29530 / DSM 19594 / LMG 11500 / NCIMB 11436 / LSU 4)</name>
    <dbReference type="NCBI Taxonomy" id="761193"/>
    <lineage>
        <taxon>Bacteria</taxon>
        <taxon>Pseudomonadati</taxon>
        <taxon>Bacteroidota</taxon>
        <taxon>Cytophagia</taxon>
        <taxon>Cytophagales</taxon>
        <taxon>Spirosomataceae</taxon>
        <taxon>Runella</taxon>
    </lineage>
</organism>
<dbReference type="Gene3D" id="1.10.10.60">
    <property type="entry name" value="Homeodomain-like"/>
    <property type="match status" value="1"/>
</dbReference>
<dbReference type="Pfam" id="PF00239">
    <property type="entry name" value="Resolvase"/>
    <property type="match status" value="1"/>
</dbReference>
<dbReference type="Pfam" id="PF02796">
    <property type="entry name" value="HTH_7"/>
    <property type="match status" value="1"/>
</dbReference>
<evidence type="ECO:0000256" key="6">
    <source>
        <dbReference type="PIRSR" id="PIRSR606118-50"/>
    </source>
</evidence>
<dbReference type="InterPro" id="IPR006118">
    <property type="entry name" value="Recombinase_CS"/>
</dbReference>
<dbReference type="Gene3D" id="3.40.50.1390">
    <property type="entry name" value="Resolvase, N-terminal catalytic domain"/>
    <property type="match status" value="1"/>
</dbReference>
<name>A0A7U3ZN43_RUNSL</name>
<dbReference type="InterPro" id="IPR050639">
    <property type="entry name" value="SSR_resolvase"/>
</dbReference>
<evidence type="ECO:0000256" key="4">
    <source>
        <dbReference type="ARBA" id="ARBA00023125"/>
    </source>
</evidence>
<dbReference type="InterPro" id="IPR036162">
    <property type="entry name" value="Resolvase-like_N_sf"/>
</dbReference>
<accession>A0A7U3ZN43</accession>
<comment type="similarity">
    <text evidence="1">Belongs to the site-specific recombinase resolvase family.</text>
</comment>
<keyword evidence="3" id="KW-0230">DNA invertase</keyword>
<dbReference type="SUPFAM" id="SSF53041">
    <property type="entry name" value="Resolvase-like"/>
    <property type="match status" value="1"/>
</dbReference>
<dbReference type="InterPro" id="IPR006119">
    <property type="entry name" value="Resolv_N"/>
</dbReference>
<dbReference type="PROSITE" id="PS00398">
    <property type="entry name" value="RECOMBINASES_2"/>
    <property type="match status" value="1"/>
</dbReference>
<evidence type="ECO:0000313" key="10">
    <source>
        <dbReference type="Proteomes" id="UP000000493"/>
    </source>
</evidence>
<protein>
    <submittedName>
        <fullName evidence="9">Resolvase domain protein</fullName>
    </submittedName>
</protein>
<dbReference type="InterPro" id="IPR006120">
    <property type="entry name" value="Resolvase_HTH_dom"/>
</dbReference>
<evidence type="ECO:0000256" key="7">
    <source>
        <dbReference type="PROSITE-ProRule" id="PRU10137"/>
    </source>
</evidence>
<evidence type="ECO:0000256" key="5">
    <source>
        <dbReference type="ARBA" id="ARBA00023172"/>
    </source>
</evidence>
<sequence length="192" mass="21495">MKIGYARVSTQDQNLGLQLDALKTAGCEKIFKEKESGGKTDRPELLKMLEQVREGDIVVVWKLDRLGRSLKHLIEIVNELHERKVQFVSLKETIDTTSATGKLIFNIFASFAEFEKDMIRERTKAGLANARRIGKTGGRPKGLSEESKGKAETAKILYESKSLPITSICQQLDISKATLYKLLRSKGIEIGK</sequence>
<keyword evidence="5" id="KW-0233">DNA recombination</keyword>
<dbReference type="SMART" id="SM00857">
    <property type="entry name" value="Resolvase"/>
    <property type="match status" value="1"/>
</dbReference>